<evidence type="ECO:0000313" key="3">
    <source>
        <dbReference type="Proteomes" id="UP000195437"/>
    </source>
</evidence>
<keyword evidence="1" id="KW-1133">Transmembrane helix</keyword>
<sequence length="122" mass="12993">MKLLVKLMVVFATIYAVAGMMRSVRVNPAFTFLSAAAIGLLGYAGDRMLLPKMGRATAILTDALLYGLTLFGASKAVAGQNSSVTLPYIGLVSAALGGFEGLFHEWVYDREAHEEPKGGMVH</sequence>
<dbReference type="AlphaFoldDB" id="A0A1Y0ISE0"/>
<evidence type="ECO:0000256" key="1">
    <source>
        <dbReference type="SAM" id="Phobius"/>
    </source>
</evidence>
<dbReference type="EMBL" id="CP021434">
    <property type="protein sequence ID" value="ARU63562.1"/>
    <property type="molecule type" value="Genomic_DNA"/>
</dbReference>
<organism evidence="2 3">
    <name type="scientific">Tumebacillus avium</name>
    <dbReference type="NCBI Taxonomy" id="1903704"/>
    <lineage>
        <taxon>Bacteria</taxon>
        <taxon>Bacillati</taxon>
        <taxon>Bacillota</taxon>
        <taxon>Bacilli</taxon>
        <taxon>Bacillales</taxon>
        <taxon>Alicyclobacillaceae</taxon>
        <taxon>Tumebacillus</taxon>
    </lineage>
</organism>
<name>A0A1Y0ISE0_9BACL</name>
<keyword evidence="1" id="KW-0812">Transmembrane</keyword>
<dbReference type="OrthoDB" id="2381786at2"/>
<dbReference type="RefSeq" id="WP_087458898.1">
    <property type="nucleotide sequence ID" value="NZ_CP021434.1"/>
</dbReference>
<accession>A0A1Y0ISE0</accession>
<evidence type="ECO:0008006" key="4">
    <source>
        <dbReference type="Google" id="ProtNLM"/>
    </source>
</evidence>
<reference evidence="3" key="1">
    <citation type="submission" date="2017-05" db="EMBL/GenBank/DDBJ databases">
        <authorList>
            <person name="Sung H."/>
        </authorList>
    </citation>
    <scope>NUCLEOTIDE SEQUENCE [LARGE SCALE GENOMIC DNA]</scope>
    <source>
        <strain evidence="3">AR23208</strain>
    </source>
</reference>
<keyword evidence="1" id="KW-0472">Membrane</keyword>
<proteinExistence type="predicted"/>
<evidence type="ECO:0000313" key="2">
    <source>
        <dbReference type="EMBL" id="ARU63562.1"/>
    </source>
</evidence>
<keyword evidence="3" id="KW-1185">Reference proteome</keyword>
<gene>
    <name evidence="2" type="ORF">CBW65_23030</name>
</gene>
<dbReference type="KEGG" id="tum:CBW65_23030"/>
<dbReference type="Pfam" id="PF10710">
    <property type="entry name" value="DUF2512"/>
    <property type="match status" value="1"/>
</dbReference>
<dbReference type="Proteomes" id="UP000195437">
    <property type="component" value="Chromosome"/>
</dbReference>
<protein>
    <recommendedName>
        <fullName evidence="4">DUF2512 domain-containing protein</fullName>
    </recommendedName>
</protein>
<feature type="transmembrane region" description="Helical" evidence="1">
    <location>
        <begin position="26"/>
        <end position="44"/>
    </location>
</feature>
<dbReference type="InterPro" id="IPR019649">
    <property type="entry name" value="DUF2512"/>
</dbReference>